<feature type="region of interest" description="Disordered" evidence="1">
    <location>
        <begin position="215"/>
        <end position="252"/>
    </location>
</feature>
<name>A0ABD1CUR2_CULPP</name>
<dbReference type="PROSITE" id="PS00028">
    <property type="entry name" value="ZINC_FINGER_C2H2_1"/>
    <property type="match status" value="1"/>
</dbReference>
<dbReference type="InterPro" id="IPR013087">
    <property type="entry name" value="Znf_C2H2_type"/>
</dbReference>
<dbReference type="AlphaFoldDB" id="A0ABD1CUR2"/>
<evidence type="ECO:0000259" key="2">
    <source>
        <dbReference type="PROSITE" id="PS00028"/>
    </source>
</evidence>
<evidence type="ECO:0000313" key="4">
    <source>
        <dbReference type="Proteomes" id="UP001562425"/>
    </source>
</evidence>
<comment type="caution">
    <text evidence="3">The sequence shown here is derived from an EMBL/GenBank/DDBJ whole genome shotgun (WGS) entry which is preliminary data.</text>
</comment>
<gene>
    <name evidence="3" type="ORF">pipiens_014910</name>
</gene>
<reference evidence="3 4" key="1">
    <citation type="submission" date="2024-05" db="EMBL/GenBank/DDBJ databases">
        <title>Culex pipiens pipiens assembly and annotation.</title>
        <authorList>
            <person name="Alout H."/>
            <person name="Durand T."/>
        </authorList>
    </citation>
    <scope>NUCLEOTIDE SEQUENCE [LARGE SCALE GENOMIC DNA]</scope>
    <source>
        <strain evidence="3">HA-2024</strain>
        <tissue evidence="3">Whole body</tissue>
    </source>
</reference>
<evidence type="ECO:0000313" key="3">
    <source>
        <dbReference type="EMBL" id="KAL1379434.1"/>
    </source>
</evidence>
<protein>
    <recommendedName>
        <fullName evidence="2">C2H2-type domain-containing protein</fullName>
    </recommendedName>
</protein>
<dbReference type="Gene3D" id="3.30.160.60">
    <property type="entry name" value="Classic Zinc Finger"/>
    <property type="match status" value="1"/>
</dbReference>
<feature type="domain" description="C2H2-type" evidence="2">
    <location>
        <begin position="143"/>
        <end position="164"/>
    </location>
</feature>
<proteinExistence type="predicted"/>
<dbReference type="Proteomes" id="UP001562425">
    <property type="component" value="Unassembled WGS sequence"/>
</dbReference>
<sequence length="291" mass="32557">MSHNPLESPIITGSNHGPDEPKAFIIWNQRLAAASATSTPGNVSTDSCFSFAYDDGPNTSSGEFSSFSSEGHILPISESGEVLAEELECSELKPKGPLYNIIRNKMNLSEKRGPKFLCQECRYPTNTRLSMVTHMKMHLRPFCEACFAVFDSQDGVHTHIRAAHPEVVLGESKDFYCLQTVAPPNTPTPLSDDEMKTIEGLVNPIVKYPFSFQHQEETEGEATNEDEPRLVIDDGPRPRGRPRKSQTPVVKRTLKKKKFKKVKVEDTTPDNVMKKITSRFGRSISLKMPQF</sequence>
<dbReference type="EMBL" id="JBEHCU010009686">
    <property type="protein sequence ID" value="KAL1379434.1"/>
    <property type="molecule type" value="Genomic_DNA"/>
</dbReference>
<feature type="compositionally biased region" description="Basic and acidic residues" evidence="1">
    <location>
        <begin position="226"/>
        <end position="237"/>
    </location>
</feature>
<keyword evidence="4" id="KW-1185">Reference proteome</keyword>
<accession>A0ABD1CUR2</accession>
<evidence type="ECO:0000256" key="1">
    <source>
        <dbReference type="SAM" id="MobiDB-lite"/>
    </source>
</evidence>
<dbReference type="SMART" id="SM00355">
    <property type="entry name" value="ZnF_C2H2"/>
    <property type="match status" value="2"/>
</dbReference>
<organism evidence="3 4">
    <name type="scientific">Culex pipiens pipiens</name>
    <name type="common">Northern house mosquito</name>
    <dbReference type="NCBI Taxonomy" id="38569"/>
    <lineage>
        <taxon>Eukaryota</taxon>
        <taxon>Metazoa</taxon>
        <taxon>Ecdysozoa</taxon>
        <taxon>Arthropoda</taxon>
        <taxon>Hexapoda</taxon>
        <taxon>Insecta</taxon>
        <taxon>Pterygota</taxon>
        <taxon>Neoptera</taxon>
        <taxon>Endopterygota</taxon>
        <taxon>Diptera</taxon>
        <taxon>Nematocera</taxon>
        <taxon>Culicoidea</taxon>
        <taxon>Culicidae</taxon>
        <taxon>Culicinae</taxon>
        <taxon>Culicini</taxon>
        <taxon>Culex</taxon>
        <taxon>Culex</taxon>
    </lineage>
</organism>